<evidence type="ECO:0000256" key="10">
    <source>
        <dbReference type="ARBA" id="ARBA00023004"/>
    </source>
</evidence>
<evidence type="ECO:0000256" key="12">
    <source>
        <dbReference type="ARBA" id="ARBA00023204"/>
    </source>
</evidence>
<dbReference type="InterPro" id="IPR015797">
    <property type="entry name" value="NUDIX_hydrolase-like_dom_sf"/>
</dbReference>
<dbReference type="PROSITE" id="PS01155">
    <property type="entry name" value="ENDONUCLEASE_III_2"/>
    <property type="match status" value="1"/>
</dbReference>
<proteinExistence type="inferred from homology"/>
<dbReference type="RefSeq" id="WP_127767607.1">
    <property type="nucleotide sequence ID" value="NZ_SADE01000003.1"/>
</dbReference>
<dbReference type="PROSITE" id="PS00764">
    <property type="entry name" value="ENDONUCLEASE_III_1"/>
    <property type="match status" value="1"/>
</dbReference>
<evidence type="ECO:0000256" key="14">
    <source>
        <dbReference type="RuleBase" id="RU365096"/>
    </source>
</evidence>
<comment type="caution">
    <text evidence="16">The sequence shown here is derived from an EMBL/GenBank/DDBJ whole genome shotgun (WGS) entry which is preliminary data.</text>
</comment>
<dbReference type="GO" id="GO:0000701">
    <property type="term" value="F:purine-specific mismatch base pair DNA N-glycosylase activity"/>
    <property type="evidence" value="ECO:0007669"/>
    <property type="project" value="UniProtKB-EC"/>
</dbReference>
<reference evidence="17" key="1">
    <citation type="submission" date="2019-01" db="EMBL/GenBank/DDBJ databases">
        <title>Gri0909 isolated from a small marine red alga.</title>
        <authorList>
            <person name="Kim J."/>
            <person name="Jeong S.E."/>
            <person name="Jeon C.O."/>
        </authorList>
    </citation>
    <scope>NUCLEOTIDE SEQUENCE [LARGE SCALE GENOMIC DNA]</scope>
    <source>
        <strain evidence="17">Gri0909</strain>
    </source>
</reference>
<comment type="cofactor">
    <cofactor evidence="14">
        <name>[4Fe-4S] cluster</name>
        <dbReference type="ChEBI" id="CHEBI:49883"/>
    </cofactor>
    <text evidence="14">Binds 1 [4Fe-4S] cluster.</text>
</comment>
<evidence type="ECO:0000256" key="4">
    <source>
        <dbReference type="ARBA" id="ARBA00012045"/>
    </source>
</evidence>
<dbReference type="Pfam" id="PF00633">
    <property type="entry name" value="HHH"/>
    <property type="match status" value="1"/>
</dbReference>
<dbReference type="CDD" id="cd00056">
    <property type="entry name" value="ENDO3c"/>
    <property type="match status" value="1"/>
</dbReference>
<dbReference type="EMBL" id="SADE01000003">
    <property type="protein sequence ID" value="RVU35286.1"/>
    <property type="molecule type" value="Genomic_DNA"/>
</dbReference>
<dbReference type="SUPFAM" id="SSF55811">
    <property type="entry name" value="Nudix"/>
    <property type="match status" value="1"/>
</dbReference>
<dbReference type="InterPro" id="IPR005760">
    <property type="entry name" value="A/G_AdeGlyc_MutY"/>
</dbReference>
<keyword evidence="13 14" id="KW-0326">Glycosidase</keyword>
<evidence type="ECO:0000313" key="17">
    <source>
        <dbReference type="Proteomes" id="UP000287447"/>
    </source>
</evidence>
<dbReference type="PANTHER" id="PTHR42944:SF1">
    <property type="entry name" value="ADENINE DNA GLYCOSYLASE"/>
    <property type="match status" value="1"/>
</dbReference>
<evidence type="ECO:0000256" key="1">
    <source>
        <dbReference type="ARBA" id="ARBA00000843"/>
    </source>
</evidence>
<dbReference type="Pfam" id="PF00730">
    <property type="entry name" value="HhH-GPD"/>
    <property type="match status" value="1"/>
</dbReference>
<dbReference type="Gene3D" id="1.10.340.30">
    <property type="entry name" value="Hypothetical protein, domain 2"/>
    <property type="match status" value="1"/>
</dbReference>
<dbReference type="GO" id="GO:0035485">
    <property type="term" value="F:adenine/guanine mispair binding"/>
    <property type="evidence" value="ECO:0007669"/>
    <property type="project" value="TreeGrafter"/>
</dbReference>
<evidence type="ECO:0000256" key="6">
    <source>
        <dbReference type="ARBA" id="ARBA00022485"/>
    </source>
</evidence>
<keyword evidence="11" id="KW-0411">Iron-sulfur</keyword>
<dbReference type="Gene3D" id="1.10.1670.10">
    <property type="entry name" value="Helix-hairpin-Helix base-excision DNA repair enzymes (C-terminal)"/>
    <property type="match status" value="1"/>
</dbReference>
<dbReference type="InterPro" id="IPR004035">
    <property type="entry name" value="Endouclease-III_FeS-bd_BS"/>
</dbReference>
<dbReference type="AlphaFoldDB" id="A0A437QLA0"/>
<comment type="catalytic activity">
    <reaction evidence="1 14">
        <text>Hydrolyzes free adenine bases from 7,8-dihydro-8-oxoguanine:adenine mismatched double-stranded DNA, leaving an apurinic site.</text>
        <dbReference type="EC" id="3.2.2.31"/>
    </reaction>
</comment>
<dbReference type="InterPro" id="IPR003265">
    <property type="entry name" value="HhH-GPD_domain"/>
</dbReference>
<dbReference type="Pfam" id="PF10576">
    <property type="entry name" value="EndIII_4Fe-2S"/>
    <property type="match status" value="1"/>
</dbReference>
<protein>
    <recommendedName>
        <fullName evidence="5 14">Adenine DNA glycosylase</fullName>
        <ecNumber evidence="4 14">3.2.2.31</ecNumber>
    </recommendedName>
</protein>
<organism evidence="16 17">
    <name type="scientific">Hwanghaeella grinnelliae</name>
    <dbReference type="NCBI Taxonomy" id="2500179"/>
    <lineage>
        <taxon>Bacteria</taxon>
        <taxon>Pseudomonadati</taxon>
        <taxon>Pseudomonadota</taxon>
        <taxon>Alphaproteobacteria</taxon>
        <taxon>Rhodospirillales</taxon>
        <taxon>Rhodospirillaceae</taxon>
        <taxon>Hwanghaeella</taxon>
    </lineage>
</organism>
<dbReference type="GO" id="GO:0006284">
    <property type="term" value="P:base-excision repair"/>
    <property type="evidence" value="ECO:0007669"/>
    <property type="project" value="UniProtKB-UniRule"/>
</dbReference>
<sequence>MPKAQELADPDSPGSAADRLLAWYDRSRRRLPWRSDPGECADPYHVWLSEIMLQQTTVATVGPYFQRFLEKWPTVEALAAAPLDDVLHAWAGLGYYARARNLHKCARTVASSHNGVFPDTEDALLTLPGIGRYTAAAVAAIAFGRRAVVVDGNVERVMARLFRVGEPLPDSKPALTALADKCTPTARAGDYAQAVMDVGATICTPKRPKCTICPIVDLCAGRDIAETLPARKPKPQKPTRRGVAFWIVRPDGAVLFRRRTESGLLGGMMEPPSSDWVADAEPETAPPVETIDQTPLVGTVRHTFTHFHLELAIHHCRVEGDTEAPQDARWVMPDRFGDLALPTVMKKIVRHAMKAG</sequence>
<dbReference type="InterPro" id="IPR044298">
    <property type="entry name" value="MIG/MutY"/>
</dbReference>
<evidence type="ECO:0000256" key="11">
    <source>
        <dbReference type="ARBA" id="ARBA00023014"/>
    </source>
</evidence>
<dbReference type="InterPro" id="IPR011257">
    <property type="entry name" value="DNA_glycosylase"/>
</dbReference>
<feature type="domain" description="HhH-GPD" evidence="15">
    <location>
        <begin position="52"/>
        <end position="201"/>
    </location>
</feature>
<dbReference type="InterPro" id="IPR000445">
    <property type="entry name" value="HhH_motif"/>
</dbReference>
<evidence type="ECO:0000256" key="7">
    <source>
        <dbReference type="ARBA" id="ARBA00022723"/>
    </source>
</evidence>
<evidence type="ECO:0000256" key="9">
    <source>
        <dbReference type="ARBA" id="ARBA00022801"/>
    </source>
</evidence>
<evidence type="ECO:0000313" key="16">
    <source>
        <dbReference type="EMBL" id="RVU35286.1"/>
    </source>
</evidence>
<dbReference type="CDD" id="cd03431">
    <property type="entry name" value="NUDIX_DNA_Glycosylase_C-MutY"/>
    <property type="match status" value="1"/>
</dbReference>
<dbReference type="Pfam" id="PF14815">
    <property type="entry name" value="NUDIX_4"/>
    <property type="match status" value="1"/>
</dbReference>
<evidence type="ECO:0000256" key="8">
    <source>
        <dbReference type="ARBA" id="ARBA00022763"/>
    </source>
</evidence>
<comment type="similarity">
    <text evidence="3 14">Belongs to the Nth/MutY family.</text>
</comment>
<keyword evidence="8 14" id="KW-0227">DNA damage</keyword>
<keyword evidence="12" id="KW-0234">DNA repair</keyword>
<dbReference type="EC" id="3.2.2.31" evidence="4 14"/>
<dbReference type="GO" id="GO:0051539">
    <property type="term" value="F:4 iron, 4 sulfur cluster binding"/>
    <property type="evidence" value="ECO:0007669"/>
    <property type="project" value="UniProtKB-UniRule"/>
</dbReference>
<keyword evidence="9" id="KW-0378">Hydrolase</keyword>
<comment type="function">
    <text evidence="2">Adenine glycosylase active on G-A mispairs. MutY also corrects error-prone DNA synthesis past GO lesions which are due to the oxidatively damaged form of guanine: 7,8-dihydro-8-oxoguanine (8-oxo-dGTP).</text>
</comment>
<dbReference type="GO" id="GO:0006298">
    <property type="term" value="P:mismatch repair"/>
    <property type="evidence" value="ECO:0007669"/>
    <property type="project" value="TreeGrafter"/>
</dbReference>
<dbReference type="SMART" id="SM00478">
    <property type="entry name" value="ENDO3c"/>
    <property type="match status" value="1"/>
</dbReference>
<keyword evidence="17" id="KW-1185">Reference proteome</keyword>
<dbReference type="Gene3D" id="3.90.79.10">
    <property type="entry name" value="Nucleoside Triphosphate Pyrophosphohydrolase"/>
    <property type="match status" value="1"/>
</dbReference>
<dbReference type="InterPro" id="IPR003651">
    <property type="entry name" value="Endonuclease3_FeS-loop_motif"/>
</dbReference>
<evidence type="ECO:0000256" key="3">
    <source>
        <dbReference type="ARBA" id="ARBA00008343"/>
    </source>
</evidence>
<evidence type="ECO:0000259" key="15">
    <source>
        <dbReference type="SMART" id="SM00478"/>
    </source>
</evidence>
<dbReference type="InterPro" id="IPR004036">
    <property type="entry name" value="Endonuclease-III-like_CS2"/>
</dbReference>
<dbReference type="GO" id="GO:0034039">
    <property type="term" value="F:8-oxo-7,8-dihydroguanine DNA N-glycosylase activity"/>
    <property type="evidence" value="ECO:0007669"/>
    <property type="project" value="TreeGrafter"/>
</dbReference>
<dbReference type="NCBIfam" id="TIGR01084">
    <property type="entry name" value="mutY"/>
    <property type="match status" value="1"/>
</dbReference>
<accession>A0A437QLA0</accession>
<dbReference type="OrthoDB" id="9802365at2"/>
<dbReference type="InterPro" id="IPR029119">
    <property type="entry name" value="MutY_C"/>
</dbReference>
<dbReference type="FunFam" id="1.10.340.30:FF:000002">
    <property type="entry name" value="Adenine DNA glycosylase"/>
    <property type="match status" value="1"/>
</dbReference>
<evidence type="ECO:0000256" key="2">
    <source>
        <dbReference type="ARBA" id="ARBA00002933"/>
    </source>
</evidence>
<name>A0A437QLA0_9PROT</name>
<evidence type="ECO:0000256" key="5">
    <source>
        <dbReference type="ARBA" id="ARBA00022023"/>
    </source>
</evidence>
<dbReference type="InterPro" id="IPR023170">
    <property type="entry name" value="HhH_base_excis_C"/>
</dbReference>
<keyword evidence="10 14" id="KW-0408">Iron</keyword>
<dbReference type="GO" id="GO:0032357">
    <property type="term" value="F:oxidized purine DNA binding"/>
    <property type="evidence" value="ECO:0007669"/>
    <property type="project" value="TreeGrafter"/>
</dbReference>
<dbReference type="SMART" id="SM00525">
    <property type="entry name" value="FES"/>
    <property type="match status" value="1"/>
</dbReference>
<gene>
    <name evidence="16" type="primary">mutY</name>
    <name evidence="16" type="ORF">EOI86_19555</name>
</gene>
<dbReference type="GO" id="GO:0046872">
    <property type="term" value="F:metal ion binding"/>
    <property type="evidence" value="ECO:0007669"/>
    <property type="project" value="UniProtKB-UniRule"/>
</dbReference>
<dbReference type="SUPFAM" id="SSF48150">
    <property type="entry name" value="DNA-glycosylase"/>
    <property type="match status" value="1"/>
</dbReference>
<keyword evidence="7" id="KW-0479">Metal-binding</keyword>
<dbReference type="PANTHER" id="PTHR42944">
    <property type="entry name" value="ADENINE DNA GLYCOSYLASE"/>
    <property type="match status" value="1"/>
</dbReference>
<keyword evidence="6" id="KW-0004">4Fe-4S</keyword>
<dbReference type="Proteomes" id="UP000287447">
    <property type="component" value="Unassembled WGS sequence"/>
</dbReference>
<evidence type="ECO:0000256" key="13">
    <source>
        <dbReference type="ARBA" id="ARBA00023295"/>
    </source>
</evidence>